<protein>
    <recommendedName>
        <fullName evidence="2">SWR1-complex protein 5</fullName>
    </recommendedName>
</protein>
<dbReference type="InterPro" id="IPR011421">
    <property type="entry name" value="BCNT-C"/>
</dbReference>
<reference evidence="5" key="1">
    <citation type="submission" date="2022-07" db="EMBL/GenBank/DDBJ databases">
        <title>Phylogenomic reconstructions and comparative analyses of Kickxellomycotina fungi.</title>
        <authorList>
            <person name="Reynolds N.K."/>
            <person name="Stajich J.E."/>
            <person name="Barry K."/>
            <person name="Grigoriev I.V."/>
            <person name="Crous P."/>
            <person name="Smith M.E."/>
        </authorList>
    </citation>
    <scope>NUCLEOTIDE SEQUENCE</scope>
    <source>
        <strain evidence="5">RSA 1196</strain>
    </source>
</reference>
<comment type="similarity">
    <text evidence="1">Belongs to the SWC5 family.</text>
</comment>
<evidence type="ECO:0000256" key="3">
    <source>
        <dbReference type="SAM" id="MobiDB-lite"/>
    </source>
</evidence>
<evidence type="ECO:0000313" key="6">
    <source>
        <dbReference type="Proteomes" id="UP001150925"/>
    </source>
</evidence>
<gene>
    <name evidence="5" type="ORF">IWQ62_000759</name>
</gene>
<feature type="compositionally biased region" description="Polar residues" evidence="3">
    <location>
        <begin position="81"/>
        <end position="92"/>
    </location>
</feature>
<feature type="domain" description="BCNT-C" evidence="4">
    <location>
        <begin position="149"/>
        <end position="228"/>
    </location>
</feature>
<proteinExistence type="inferred from homology"/>
<dbReference type="EMBL" id="JANBPY010000082">
    <property type="protein sequence ID" value="KAJ1969214.1"/>
    <property type="molecule type" value="Genomic_DNA"/>
</dbReference>
<comment type="caution">
    <text evidence="5">The sequence shown here is derived from an EMBL/GenBank/DDBJ whole genome shotgun (WGS) entry which is preliminary data.</text>
</comment>
<dbReference type="OrthoDB" id="445677at2759"/>
<evidence type="ECO:0000256" key="2">
    <source>
        <dbReference type="ARBA" id="ARBA00019138"/>
    </source>
</evidence>
<evidence type="ECO:0000256" key="1">
    <source>
        <dbReference type="ARBA" id="ARBA00010465"/>
    </source>
</evidence>
<dbReference type="Pfam" id="PF07572">
    <property type="entry name" value="BCNT"/>
    <property type="match status" value="1"/>
</dbReference>
<feature type="region of interest" description="Disordered" evidence="3">
    <location>
        <begin position="1"/>
        <end position="173"/>
    </location>
</feature>
<sequence length="228" mass="25596">MSSSSDSDSDIDFVPDAHELTVSDSDVTDSEQGDTTTKSVAENDEERELKRRRINALWEDIKETTATRTESRKADKAEPISTESSVETSQSAHPIPTNKGDKATTEQVSKLPSLPSLPLQPTKPAITHVKPSAPQPSPRPPSRPARGPRRAPSRVSQLAASLKTNTTRKSTVFEQTRRNWSSFVKEEDISEELTHHNKDGYLERQAFLQRAEAREDAIYRQVRQKHKR</sequence>
<keyword evidence="6" id="KW-1185">Reference proteome</keyword>
<name>A0A9W8AXN3_9FUNG</name>
<dbReference type="Proteomes" id="UP001150925">
    <property type="component" value="Unassembled WGS sequence"/>
</dbReference>
<dbReference type="GO" id="GO:0000812">
    <property type="term" value="C:Swr1 complex"/>
    <property type="evidence" value="ECO:0007669"/>
    <property type="project" value="TreeGrafter"/>
</dbReference>
<dbReference type="PANTHER" id="PTHR48407">
    <property type="entry name" value="CRANIOFACIAL DEVELOPMENT PROTEIN 1"/>
    <property type="match status" value="1"/>
</dbReference>
<accession>A0A9W8AXN3</accession>
<dbReference type="PANTHER" id="PTHR48407:SF1">
    <property type="entry name" value="CRANIOFACIAL DEVELOPMENT PROTEIN 1"/>
    <property type="match status" value="1"/>
</dbReference>
<organism evidence="5 6">
    <name type="scientific">Dispira parvispora</name>
    <dbReference type="NCBI Taxonomy" id="1520584"/>
    <lineage>
        <taxon>Eukaryota</taxon>
        <taxon>Fungi</taxon>
        <taxon>Fungi incertae sedis</taxon>
        <taxon>Zoopagomycota</taxon>
        <taxon>Kickxellomycotina</taxon>
        <taxon>Dimargaritomycetes</taxon>
        <taxon>Dimargaritales</taxon>
        <taxon>Dimargaritaceae</taxon>
        <taxon>Dispira</taxon>
    </lineage>
</organism>
<feature type="compositionally biased region" description="Low complexity" evidence="3">
    <location>
        <begin position="111"/>
        <end position="120"/>
    </location>
</feature>
<dbReference type="AlphaFoldDB" id="A0A9W8AXN3"/>
<dbReference type="PROSITE" id="PS51279">
    <property type="entry name" value="BCNT_C"/>
    <property type="match status" value="1"/>
</dbReference>
<feature type="compositionally biased region" description="Polar residues" evidence="3">
    <location>
        <begin position="155"/>
        <end position="173"/>
    </location>
</feature>
<evidence type="ECO:0000259" key="4">
    <source>
        <dbReference type="PROSITE" id="PS51279"/>
    </source>
</evidence>
<dbReference type="InterPro" id="IPR027124">
    <property type="entry name" value="Swc5/CFDP1/2"/>
</dbReference>
<feature type="compositionally biased region" description="Basic and acidic residues" evidence="3">
    <location>
        <begin position="59"/>
        <end position="78"/>
    </location>
</feature>
<feature type="compositionally biased region" description="Pro residues" evidence="3">
    <location>
        <begin position="133"/>
        <end position="143"/>
    </location>
</feature>
<evidence type="ECO:0000313" key="5">
    <source>
        <dbReference type="EMBL" id="KAJ1969214.1"/>
    </source>
</evidence>